<keyword evidence="2" id="KW-0472">Membrane</keyword>
<dbReference type="HOGENOM" id="CLU_2281583_0_0_1"/>
<reference evidence="3 5" key="2">
    <citation type="journal article" date="2014" name="BMC Genomics">
        <title>An improved genome release (version Mt4.0) for the model legume Medicago truncatula.</title>
        <authorList>
            <person name="Tang H."/>
            <person name="Krishnakumar V."/>
            <person name="Bidwell S."/>
            <person name="Rosen B."/>
            <person name="Chan A."/>
            <person name="Zhou S."/>
            <person name="Gentzbittel L."/>
            <person name="Childs K.L."/>
            <person name="Yandell M."/>
            <person name="Gundlach H."/>
            <person name="Mayer K.F."/>
            <person name="Schwartz D.C."/>
            <person name="Town C.D."/>
        </authorList>
    </citation>
    <scope>GENOME REANNOTATION</scope>
    <source>
        <strain evidence="4 5">cv. Jemalong A17</strain>
    </source>
</reference>
<sequence length="102" mass="11509">MKEQLETGRKLKKSHMRGFLRRPAPAPRASASGTTFHAASSASAPGSGATVKHQRFKAEFLLLLFFLGVFLQVAGFETIFCGSSRWRLRIWAKFGLYWYVEL</sequence>
<evidence type="ECO:0000313" key="4">
    <source>
        <dbReference type="EnsemblPlants" id="AES65686"/>
    </source>
</evidence>
<keyword evidence="2 3" id="KW-0812">Transmembrane</keyword>
<protein>
    <submittedName>
        <fullName evidence="3">Transmembrane protein, putative</fullName>
    </submittedName>
</protein>
<reference evidence="4" key="3">
    <citation type="submission" date="2015-04" db="UniProtKB">
        <authorList>
            <consortium name="EnsemblPlants"/>
        </authorList>
    </citation>
    <scope>IDENTIFICATION</scope>
    <source>
        <strain evidence="4">cv. Jemalong A17</strain>
    </source>
</reference>
<dbReference type="EMBL" id="CM001218">
    <property type="protein sequence ID" value="AES65686.1"/>
    <property type="molecule type" value="Genomic_DNA"/>
</dbReference>
<evidence type="ECO:0000256" key="1">
    <source>
        <dbReference type="SAM" id="MobiDB-lite"/>
    </source>
</evidence>
<dbReference type="EnsemblPlants" id="AES65686">
    <property type="protein sequence ID" value="AES65686"/>
    <property type="gene ID" value="MTR_2g045440"/>
</dbReference>
<gene>
    <name evidence="3" type="ordered locus">MTR_2g045440</name>
</gene>
<accession>G7IQG5</accession>
<keyword evidence="2" id="KW-1133">Transmembrane helix</keyword>
<proteinExistence type="predicted"/>
<organism evidence="3 5">
    <name type="scientific">Medicago truncatula</name>
    <name type="common">Barrel medic</name>
    <name type="synonym">Medicago tribuloides</name>
    <dbReference type="NCBI Taxonomy" id="3880"/>
    <lineage>
        <taxon>Eukaryota</taxon>
        <taxon>Viridiplantae</taxon>
        <taxon>Streptophyta</taxon>
        <taxon>Embryophyta</taxon>
        <taxon>Tracheophyta</taxon>
        <taxon>Spermatophyta</taxon>
        <taxon>Magnoliopsida</taxon>
        <taxon>eudicotyledons</taxon>
        <taxon>Gunneridae</taxon>
        <taxon>Pentapetalae</taxon>
        <taxon>rosids</taxon>
        <taxon>fabids</taxon>
        <taxon>Fabales</taxon>
        <taxon>Fabaceae</taxon>
        <taxon>Papilionoideae</taxon>
        <taxon>50 kb inversion clade</taxon>
        <taxon>NPAAA clade</taxon>
        <taxon>Hologalegina</taxon>
        <taxon>IRL clade</taxon>
        <taxon>Trifolieae</taxon>
        <taxon>Medicago</taxon>
    </lineage>
</organism>
<dbReference type="AlphaFoldDB" id="G7IQG5"/>
<evidence type="ECO:0000313" key="5">
    <source>
        <dbReference type="Proteomes" id="UP000002051"/>
    </source>
</evidence>
<feature type="transmembrane region" description="Helical" evidence="2">
    <location>
        <begin position="58"/>
        <end position="80"/>
    </location>
</feature>
<feature type="region of interest" description="Disordered" evidence="1">
    <location>
        <begin position="1"/>
        <end position="48"/>
    </location>
</feature>
<dbReference type="PaxDb" id="3880-AES65686"/>
<dbReference type="Proteomes" id="UP000002051">
    <property type="component" value="Chromosome 2"/>
</dbReference>
<feature type="compositionally biased region" description="Basic residues" evidence="1">
    <location>
        <begin position="10"/>
        <end position="20"/>
    </location>
</feature>
<keyword evidence="5" id="KW-1185">Reference proteome</keyword>
<feature type="compositionally biased region" description="Low complexity" evidence="1">
    <location>
        <begin position="38"/>
        <end position="48"/>
    </location>
</feature>
<name>G7IQG5_MEDTR</name>
<evidence type="ECO:0000313" key="3">
    <source>
        <dbReference type="EMBL" id="AES65686.1"/>
    </source>
</evidence>
<reference evidence="3 5" key="1">
    <citation type="journal article" date="2011" name="Nature">
        <title>The Medicago genome provides insight into the evolution of rhizobial symbioses.</title>
        <authorList>
            <person name="Young N.D."/>
            <person name="Debelle F."/>
            <person name="Oldroyd G.E."/>
            <person name="Geurts R."/>
            <person name="Cannon S.B."/>
            <person name="Udvardi M.K."/>
            <person name="Benedito V.A."/>
            <person name="Mayer K.F."/>
            <person name="Gouzy J."/>
            <person name="Schoof H."/>
            <person name="Van de Peer Y."/>
            <person name="Proost S."/>
            <person name="Cook D.R."/>
            <person name="Meyers B.C."/>
            <person name="Spannagl M."/>
            <person name="Cheung F."/>
            <person name="De Mita S."/>
            <person name="Krishnakumar V."/>
            <person name="Gundlach H."/>
            <person name="Zhou S."/>
            <person name="Mudge J."/>
            <person name="Bharti A.K."/>
            <person name="Murray J.D."/>
            <person name="Naoumkina M.A."/>
            <person name="Rosen B."/>
            <person name="Silverstein K.A."/>
            <person name="Tang H."/>
            <person name="Rombauts S."/>
            <person name="Zhao P.X."/>
            <person name="Zhou P."/>
            <person name="Barbe V."/>
            <person name="Bardou P."/>
            <person name="Bechner M."/>
            <person name="Bellec A."/>
            <person name="Berger A."/>
            <person name="Berges H."/>
            <person name="Bidwell S."/>
            <person name="Bisseling T."/>
            <person name="Choisne N."/>
            <person name="Couloux A."/>
            <person name="Denny R."/>
            <person name="Deshpande S."/>
            <person name="Dai X."/>
            <person name="Doyle J.J."/>
            <person name="Dudez A.M."/>
            <person name="Farmer A.D."/>
            <person name="Fouteau S."/>
            <person name="Franken C."/>
            <person name="Gibelin C."/>
            <person name="Gish J."/>
            <person name="Goldstein S."/>
            <person name="Gonzalez A.J."/>
            <person name="Green P.J."/>
            <person name="Hallab A."/>
            <person name="Hartog M."/>
            <person name="Hua A."/>
            <person name="Humphray S.J."/>
            <person name="Jeong D.H."/>
            <person name="Jing Y."/>
            <person name="Jocker A."/>
            <person name="Kenton S.M."/>
            <person name="Kim D.J."/>
            <person name="Klee K."/>
            <person name="Lai H."/>
            <person name="Lang C."/>
            <person name="Lin S."/>
            <person name="Macmil S.L."/>
            <person name="Magdelenat G."/>
            <person name="Matthews L."/>
            <person name="McCorrison J."/>
            <person name="Monaghan E.L."/>
            <person name="Mun J.H."/>
            <person name="Najar F.Z."/>
            <person name="Nicholson C."/>
            <person name="Noirot C."/>
            <person name="O'Bleness M."/>
            <person name="Paule C.R."/>
            <person name="Poulain J."/>
            <person name="Prion F."/>
            <person name="Qin B."/>
            <person name="Qu C."/>
            <person name="Retzel E.F."/>
            <person name="Riddle C."/>
            <person name="Sallet E."/>
            <person name="Samain S."/>
            <person name="Samson N."/>
            <person name="Sanders I."/>
            <person name="Saurat O."/>
            <person name="Scarpelli C."/>
            <person name="Schiex T."/>
            <person name="Segurens B."/>
            <person name="Severin A.J."/>
            <person name="Sherrier D.J."/>
            <person name="Shi R."/>
            <person name="Sims S."/>
            <person name="Singer S.R."/>
            <person name="Sinharoy S."/>
            <person name="Sterck L."/>
            <person name="Viollet A."/>
            <person name="Wang B.B."/>
            <person name="Wang K."/>
            <person name="Wang M."/>
            <person name="Wang X."/>
            <person name="Warfsmann J."/>
            <person name="Weissenbach J."/>
            <person name="White D.D."/>
            <person name="White J.D."/>
            <person name="Wiley G.B."/>
            <person name="Wincker P."/>
            <person name="Xing Y."/>
            <person name="Yang L."/>
            <person name="Yao Z."/>
            <person name="Ying F."/>
            <person name="Zhai J."/>
            <person name="Zhou L."/>
            <person name="Zuber A."/>
            <person name="Denarie J."/>
            <person name="Dixon R.A."/>
            <person name="May G.D."/>
            <person name="Schwartz D.C."/>
            <person name="Rogers J."/>
            <person name="Quetier F."/>
            <person name="Town C.D."/>
            <person name="Roe B.A."/>
        </authorList>
    </citation>
    <scope>NUCLEOTIDE SEQUENCE [LARGE SCALE GENOMIC DNA]</scope>
    <source>
        <strain evidence="3">A17</strain>
        <strain evidence="4 5">cv. Jemalong A17</strain>
    </source>
</reference>
<evidence type="ECO:0000256" key="2">
    <source>
        <dbReference type="SAM" id="Phobius"/>
    </source>
</evidence>